<dbReference type="Gene3D" id="1.20.120.450">
    <property type="entry name" value="dinb family like domain"/>
    <property type="match status" value="1"/>
</dbReference>
<name>A0ABT0XCD4_9ACTN</name>
<evidence type="ECO:0000259" key="1">
    <source>
        <dbReference type="Pfam" id="PF11716"/>
    </source>
</evidence>
<dbReference type="InterPro" id="IPR024344">
    <property type="entry name" value="MDMPI_metal-binding"/>
</dbReference>
<reference evidence="2" key="1">
    <citation type="journal article" date="2023" name="Int. J. Syst. Evol. Microbiol.">
        <title>Streptomyces meridianus sp. nov. isolated from brackish water of the Tagus estuary in Alcochete, Portugal.</title>
        <authorList>
            <person name="Santos J.D.N."/>
            <person name="Klimek D."/>
            <person name="Calusinska M."/>
            <person name="Lobo Da Cunha A."/>
            <person name="Catita J."/>
            <person name="Goncalves H."/>
            <person name="Gonzalez I."/>
            <person name="Reyes F."/>
            <person name="Lage O.M."/>
        </authorList>
    </citation>
    <scope>NUCLEOTIDE SEQUENCE</scope>
    <source>
        <strain evidence="2">MTZ3.1</strain>
    </source>
</reference>
<dbReference type="NCBIfam" id="TIGR03086">
    <property type="entry name" value="TIGR03086 family metal-binding protein"/>
    <property type="match status" value="1"/>
</dbReference>
<dbReference type="InterPro" id="IPR017517">
    <property type="entry name" value="Maleyloyr_isom"/>
</dbReference>
<evidence type="ECO:0000313" key="2">
    <source>
        <dbReference type="EMBL" id="MCM2579930.1"/>
    </source>
</evidence>
<dbReference type="RefSeq" id="WP_251418355.1">
    <property type="nucleotide sequence ID" value="NZ_JAMQGM010000049.1"/>
</dbReference>
<keyword evidence="3" id="KW-1185">Reference proteome</keyword>
<organism evidence="2 3">
    <name type="scientific">Streptomyces meridianus</name>
    <dbReference type="NCBI Taxonomy" id="2938945"/>
    <lineage>
        <taxon>Bacteria</taxon>
        <taxon>Bacillati</taxon>
        <taxon>Actinomycetota</taxon>
        <taxon>Actinomycetes</taxon>
        <taxon>Kitasatosporales</taxon>
        <taxon>Streptomycetaceae</taxon>
        <taxon>Streptomyces</taxon>
    </lineage>
</organism>
<accession>A0ABT0XCD4</accession>
<sequence length="187" mass="20711">MKLLDAFDTAMAEFDRRVHRVRQDQWSGPTPCTDWSVRDLVNHLTGEHLWAPWLLRGSTVAEVGTRFDGDVLGDDPVAAWERAAGDSRAAFHAESEFDAQVDTSGGPIPAAEYEWQMTSDLTVHAWDLARAIGDDDTLDHDLAVAVHDHIEPQIGNWQGLGLFEPPISVPRSARPQDKLVALLGRQP</sequence>
<evidence type="ECO:0000313" key="3">
    <source>
        <dbReference type="Proteomes" id="UP001167160"/>
    </source>
</evidence>
<dbReference type="EMBL" id="JAMQGM010000049">
    <property type="protein sequence ID" value="MCM2579930.1"/>
    <property type="molecule type" value="Genomic_DNA"/>
</dbReference>
<dbReference type="InterPro" id="IPR017520">
    <property type="entry name" value="CHP03086"/>
</dbReference>
<comment type="caution">
    <text evidence="2">The sequence shown here is derived from an EMBL/GenBank/DDBJ whole genome shotgun (WGS) entry which is preliminary data.</text>
</comment>
<protein>
    <submittedName>
        <fullName evidence="2">TIGR03086 family metal-binding protein</fullName>
    </submittedName>
</protein>
<gene>
    <name evidence="2" type="ORF">M1E25_21720</name>
</gene>
<proteinExistence type="predicted"/>
<dbReference type="NCBIfam" id="TIGR03083">
    <property type="entry name" value="maleylpyruvate isomerase family mycothiol-dependent enzyme"/>
    <property type="match status" value="1"/>
</dbReference>
<dbReference type="Pfam" id="PF11716">
    <property type="entry name" value="MDMPI_N"/>
    <property type="match status" value="1"/>
</dbReference>
<dbReference type="Proteomes" id="UP001167160">
    <property type="component" value="Unassembled WGS sequence"/>
</dbReference>
<dbReference type="InterPro" id="IPR034660">
    <property type="entry name" value="DinB/YfiT-like"/>
</dbReference>
<dbReference type="SUPFAM" id="SSF109854">
    <property type="entry name" value="DinB/YfiT-like putative metalloenzymes"/>
    <property type="match status" value="1"/>
</dbReference>
<feature type="domain" description="Mycothiol-dependent maleylpyruvate isomerase metal-binding" evidence="1">
    <location>
        <begin position="8"/>
        <end position="129"/>
    </location>
</feature>